<dbReference type="EMBL" id="SRLO01000066">
    <property type="protein sequence ID" value="TNN79303.1"/>
    <property type="molecule type" value="Genomic_DNA"/>
</dbReference>
<evidence type="ECO:0000313" key="3">
    <source>
        <dbReference type="Proteomes" id="UP000314294"/>
    </source>
</evidence>
<organism evidence="2 3">
    <name type="scientific">Liparis tanakae</name>
    <name type="common">Tanaka's snailfish</name>
    <dbReference type="NCBI Taxonomy" id="230148"/>
    <lineage>
        <taxon>Eukaryota</taxon>
        <taxon>Metazoa</taxon>
        <taxon>Chordata</taxon>
        <taxon>Craniata</taxon>
        <taxon>Vertebrata</taxon>
        <taxon>Euteleostomi</taxon>
        <taxon>Actinopterygii</taxon>
        <taxon>Neopterygii</taxon>
        <taxon>Teleostei</taxon>
        <taxon>Neoteleostei</taxon>
        <taxon>Acanthomorphata</taxon>
        <taxon>Eupercaria</taxon>
        <taxon>Perciformes</taxon>
        <taxon>Cottioidei</taxon>
        <taxon>Cottales</taxon>
        <taxon>Liparidae</taxon>
        <taxon>Liparis</taxon>
    </lineage>
</organism>
<proteinExistence type="predicted"/>
<protein>
    <submittedName>
        <fullName evidence="2">Uncharacterized protein</fullName>
    </submittedName>
</protein>
<reference evidence="2 3" key="1">
    <citation type="submission" date="2019-03" db="EMBL/GenBank/DDBJ databases">
        <title>First draft genome of Liparis tanakae, snailfish: a comprehensive survey of snailfish specific genes.</title>
        <authorList>
            <person name="Kim W."/>
            <person name="Song I."/>
            <person name="Jeong J.-H."/>
            <person name="Kim D."/>
            <person name="Kim S."/>
            <person name="Ryu S."/>
            <person name="Song J.Y."/>
            <person name="Lee S.K."/>
        </authorList>
    </citation>
    <scope>NUCLEOTIDE SEQUENCE [LARGE SCALE GENOMIC DNA]</scope>
    <source>
        <tissue evidence="2">Muscle</tissue>
    </source>
</reference>
<feature type="compositionally biased region" description="Basic and acidic residues" evidence="1">
    <location>
        <begin position="1"/>
        <end position="20"/>
    </location>
</feature>
<dbReference type="AlphaFoldDB" id="A0A4Z2IQ62"/>
<accession>A0A4Z2IQ62</accession>
<comment type="caution">
    <text evidence="2">The sequence shown here is derived from an EMBL/GenBank/DDBJ whole genome shotgun (WGS) entry which is preliminary data.</text>
</comment>
<name>A0A4Z2IQ62_9TELE</name>
<feature type="compositionally biased region" description="Basic and acidic residues" evidence="1">
    <location>
        <begin position="75"/>
        <end position="90"/>
    </location>
</feature>
<dbReference type="Proteomes" id="UP000314294">
    <property type="component" value="Unassembled WGS sequence"/>
</dbReference>
<keyword evidence="3" id="KW-1185">Reference proteome</keyword>
<feature type="region of interest" description="Disordered" evidence="1">
    <location>
        <begin position="1"/>
        <end position="26"/>
    </location>
</feature>
<feature type="region of interest" description="Disordered" evidence="1">
    <location>
        <begin position="56"/>
        <end position="90"/>
    </location>
</feature>
<sequence>MERMESEGKGKERRGEENYSKKGRGRKACGRLEFTLHLQRYLLAARHSFFSRSLNPVNLPGELKAQPTKLSSPEAIRDPLDSRHADALAM</sequence>
<evidence type="ECO:0000313" key="2">
    <source>
        <dbReference type="EMBL" id="TNN79303.1"/>
    </source>
</evidence>
<gene>
    <name evidence="2" type="ORF">EYF80_010548</name>
</gene>
<evidence type="ECO:0000256" key="1">
    <source>
        <dbReference type="SAM" id="MobiDB-lite"/>
    </source>
</evidence>